<evidence type="ECO:0000313" key="3">
    <source>
        <dbReference type="Proteomes" id="UP000030669"/>
    </source>
</evidence>
<dbReference type="OrthoDB" id="2654453at2759"/>
<proteinExistence type="predicted"/>
<name>S7Q8N8_GLOTA</name>
<dbReference type="Gene3D" id="2.130.10.10">
    <property type="entry name" value="YVTN repeat-like/Quinoprotein amine dehydrogenase"/>
    <property type="match status" value="1"/>
</dbReference>
<dbReference type="EMBL" id="KB469301">
    <property type="protein sequence ID" value="EPQ55788.1"/>
    <property type="molecule type" value="Genomic_DNA"/>
</dbReference>
<dbReference type="InterPro" id="IPR015943">
    <property type="entry name" value="WD40/YVTN_repeat-like_dom_sf"/>
</dbReference>
<sequence>MFTISQFLDFSTPIKLVEPVGVRGPIFALAISPSTKFLASGGEHGVALWSLRDYSCIAAPLTSGLRGPTSSIVWLEREIGETLVYGTALGWLACWRQNSMEFKELCAHRMGHGYKIAGLAADAGTCRIASAARDGSIHVWTFDAEERLISVFSIGLDRITPICIAFKDNTTKDIFVFGIYEER</sequence>
<keyword evidence="1" id="KW-0853">WD repeat</keyword>
<dbReference type="OMA" id="EESYCAK"/>
<dbReference type="AlphaFoldDB" id="S7Q8N8"/>
<dbReference type="RefSeq" id="XP_007865825.1">
    <property type="nucleotide sequence ID" value="XM_007867634.1"/>
</dbReference>
<gene>
    <name evidence="2" type="ORF">GLOTRDRAFT_93345</name>
</gene>
<protein>
    <submittedName>
        <fullName evidence="2">Uncharacterized protein</fullName>
    </submittedName>
</protein>
<dbReference type="HOGENOM" id="CLU_1478454_0_0_1"/>
<dbReference type="STRING" id="670483.S7Q8N8"/>
<keyword evidence="3" id="KW-1185">Reference proteome</keyword>
<dbReference type="GeneID" id="19309475"/>
<dbReference type="KEGG" id="gtr:GLOTRDRAFT_93345"/>
<dbReference type="eggNOG" id="ENOG502SQZG">
    <property type="taxonomic scope" value="Eukaryota"/>
</dbReference>
<accession>S7Q8N8</accession>
<organism evidence="2 3">
    <name type="scientific">Gloeophyllum trabeum (strain ATCC 11539 / FP-39264 / Madison 617)</name>
    <name type="common">Brown rot fungus</name>
    <dbReference type="NCBI Taxonomy" id="670483"/>
    <lineage>
        <taxon>Eukaryota</taxon>
        <taxon>Fungi</taxon>
        <taxon>Dikarya</taxon>
        <taxon>Basidiomycota</taxon>
        <taxon>Agaricomycotina</taxon>
        <taxon>Agaricomycetes</taxon>
        <taxon>Gloeophyllales</taxon>
        <taxon>Gloeophyllaceae</taxon>
        <taxon>Gloeophyllum</taxon>
    </lineage>
</organism>
<feature type="repeat" description="WD" evidence="1">
    <location>
        <begin position="109"/>
        <end position="150"/>
    </location>
</feature>
<dbReference type="Pfam" id="PF00400">
    <property type="entry name" value="WD40"/>
    <property type="match status" value="2"/>
</dbReference>
<evidence type="ECO:0000313" key="2">
    <source>
        <dbReference type="EMBL" id="EPQ55788.1"/>
    </source>
</evidence>
<dbReference type="SMART" id="SM00320">
    <property type="entry name" value="WD40"/>
    <property type="match status" value="2"/>
</dbReference>
<dbReference type="InterPro" id="IPR036322">
    <property type="entry name" value="WD40_repeat_dom_sf"/>
</dbReference>
<dbReference type="Proteomes" id="UP000030669">
    <property type="component" value="Unassembled WGS sequence"/>
</dbReference>
<dbReference type="SUPFAM" id="SSF50978">
    <property type="entry name" value="WD40 repeat-like"/>
    <property type="match status" value="1"/>
</dbReference>
<dbReference type="InterPro" id="IPR001680">
    <property type="entry name" value="WD40_rpt"/>
</dbReference>
<evidence type="ECO:0000256" key="1">
    <source>
        <dbReference type="PROSITE-ProRule" id="PRU00221"/>
    </source>
</evidence>
<dbReference type="PROSITE" id="PS50082">
    <property type="entry name" value="WD_REPEATS_2"/>
    <property type="match status" value="1"/>
</dbReference>
<reference evidence="2 3" key="1">
    <citation type="journal article" date="2012" name="Science">
        <title>The Paleozoic origin of enzymatic lignin decomposition reconstructed from 31 fungal genomes.</title>
        <authorList>
            <person name="Floudas D."/>
            <person name="Binder M."/>
            <person name="Riley R."/>
            <person name="Barry K."/>
            <person name="Blanchette R.A."/>
            <person name="Henrissat B."/>
            <person name="Martinez A.T."/>
            <person name="Otillar R."/>
            <person name="Spatafora J.W."/>
            <person name="Yadav J.S."/>
            <person name="Aerts A."/>
            <person name="Benoit I."/>
            <person name="Boyd A."/>
            <person name="Carlson A."/>
            <person name="Copeland A."/>
            <person name="Coutinho P.M."/>
            <person name="de Vries R.P."/>
            <person name="Ferreira P."/>
            <person name="Findley K."/>
            <person name="Foster B."/>
            <person name="Gaskell J."/>
            <person name="Glotzer D."/>
            <person name="Gorecki P."/>
            <person name="Heitman J."/>
            <person name="Hesse C."/>
            <person name="Hori C."/>
            <person name="Igarashi K."/>
            <person name="Jurgens J.A."/>
            <person name="Kallen N."/>
            <person name="Kersten P."/>
            <person name="Kohler A."/>
            <person name="Kuees U."/>
            <person name="Kumar T.K.A."/>
            <person name="Kuo A."/>
            <person name="LaButti K."/>
            <person name="Larrondo L.F."/>
            <person name="Lindquist E."/>
            <person name="Ling A."/>
            <person name="Lombard V."/>
            <person name="Lucas S."/>
            <person name="Lundell T."/>
            <person name="Martin R."/>
            <person name="McLaughlin D.J."/>
            <person name="Morgenstern I."/>
            <person name="Morin E."/>
            <person name="Murat C."/>
            <person name="Nagy L.G."/>
            <person name="Nolan M."/>
            <person name="Ohm R.A."/>
            <person name="Patyshakuliyeva A."/>
            <person name="Rokas A."/>
            <person name="Ruiz-Duenas F.J."/>
            <person name="Sabat G."/>
            <person name="Salamov A."/>
            <person name="Samejima M."/>
            <person name="Schmutz J."/>
            <person name="Slot J.C."/>
            <person name="St John F."/>
            <person name="Stenlid J."/>
            <person name="Sun H."/>
            <person name="Sun S."/>
            <person name="Syed K."/>
            <person name="Tsang A."/>
            <person name="Wiebenga A."/>
            <person name="Young D."/>
            <person name="Pisabarro A."/>
            <person name="Eastwood D.C."/>
            <person name="Martin F."/>
            <person name="Cullen D."/>
            <person name="Grigoriev I.V."/>
            <person name="Hibbett D.S."/>
        </authorList>
    </citation>
    <scope>NUCLEOTIDE SEQUENCE [LARGE SCALE GENOMIC DNA]</scope>
    <source>
        <strain evidence="2 3">ATCC 11539</strain>
    </source>
</reference>